<dbReference type="GO" id="GO:0003723">
    <property type="term" value="F:RNA binding"/>
    <property type="evidence" value="ECO:0007669"/>
    <property type="project" value="InterPro"/>
</dbReference>
<comment type="similarity">
    <text evidence="1">Belongs to the PPR family. PCMP-H subfamily.</text>
</comment>
<dbReference type="InterPro" id="IPR011990">
    <property type="entry name" value="TPR-like_helical_dom_sf"/>
</dbReference>
<feature type="repeat" description="PPR" evidence="3">
    <location>
        <begin position="519"/>
        <end position="553"/>
    </location>
</feature>
<keyword evidence="7" id="KW-1185">Reference proteome</keyword>
<evidence type="ECO:0000256" key="4">
    <source>
        <dbReference type="SAM" id="MobiDB-lite"/>
    </source>
</evidence>
<dbReference type="PANTHER" id="PTHR47926:SF398">
    <property type="entry name" value="PENTATRICOPEPTIDE REPEAT-CONTAINING PROTEIN"/>
    <property type="match status" value="1"/>
</dbReference>
<evidence type="ECO:0000313" key="7">
    <source>
        <dbReference type="Proteomes" id="UP001291623"/>
    </source>
</evidence>
<dbReference type="InterPro" id="IPR001584">
    <property type="entry name" value="Integrase_cat-core"/>
</dbReference>
<proteinExistence type="inferred from homology"/>
<dbReference type="InterPro" id="IPR025724">
    <property type="entry name" value="GAG-pre-integrase_dom"/>
</dbReference>
<dbReference type="Proteomes" id="UP001291623">
    <property type="component" value="Unassembled WGS sequence"/>
</dbReference>
<dbReference type="InterPro" id="IPR046848">
    <property type="entry name" value="E_motif"/>
</dbReference>
<feature type="domain" description="Integrase catalytic" evidence="5">
    <location>
        <begin position="1114"/>
        <end position="1179"/>
    </location>
</feature>
<dbReference type="PANTHER" id="PTHR47926">
    <property type="entry name" value="PENTATRICOPEPTIDE REPEAT-CONTAINING PROTEIN"/>
    <property type="match status" value="1"/>
</dbReference>
<evidence type="ECO:0000259" key="5">
    <source>
        <dbReference type="PROSITE" id="PS50994"/>
    </source>
</evidence>
<dbReference type="FunFam" id="1.25.40.10:FF:001211">
    <property type="entry name" value="Pentatricopeptide repeat-containing protein"/>
    <property type="match status" value="1"/>
</dbReference>
<feature type="repeat" description="PPR" evidence="3">
    <location>
        <begin position="380"/>
        <end position="414"/>
    </location>
</feature>
<dbReference type="FunFam" id="1.25.40.10:FF:000196">
    <property type="entry name" value="Pentatricopeptide repeat-containing protein At4g14850"/>
    <property type="match status" value="1"/>
</dbReference>
<dbReference type="Gene3D" id="3.30.420.10">
    <property type="entry name" value="Ribonuclease H-like superfamily/Ribonuclease H"/>
    <property type="match status" value="2"/>
</dbReference>
<organism evidence="6 7">
    <name type="scientific">Anisodus tanguticus</name>
    <dbReference type="NCBI Taxonomy" id="243964"/>
    <lineage>
        <taxon>Eukaryota</taxon>
        <taxon>Viridiplantae</taxon>
        <taxon>Streptophyta</taxon>
        <taxon>Embryophyta</taxon>
        <taxon>Tracheophyta</taxon>
        <taxon>Spermatophyta</taxon>
        <taxon>Magnoliopsida</taxon>
        <taxon>eudicotyledons</taxon>
        <taxon>Gunneridae</taxon>
        <taxon>Pentapetalae</taxon>
        <taxon>asterids</taxon>
        <taxon>lamiids</taxon>
        <taxon>Solanales</taxon>
        <taxon>Solanaceae</taxon>
        <taxon>Solanoideae</taxon>
        <taxon>Hyoscyameae</taxon>
        <taxon>Anisodus</taxon>
    </lineage>
</organism>
<dbReference type="Pfam" id="PF20431">
    <property type="entry name" value="E_motif"/>
    <property type="match status" value="1"/>
</dbReference>
<dbReference type="PROSITE" id="PS50994">
    <property type="entry name" value="INTEGRASE"/>
    <property type="match status" value="1"/>
</dbReference>
<comment type="caution">
    <text evidence="6">The sequence shown here is derived from an EMBL/GenBank/DDBJ whole genome shotgun (WGS) entry which is preliminary data.</text>
</comment>
<sequence length="1579" mass="177310">MSSSICRNDVKSLIESALSTKSLVVGRAVHGHMIRTISPPFPPFLFNHLINLYSKLDSPNSAQLLLSLIPPPSRSVVTWTALISGSVQNGHFTSALSHFSHMRRHDSVQPNDFTFPCLFKASAFLHSPFTGQQLHSLAIKTSLINDVFVGCSAFDMYSKTGLPGYAHKMFDEMPQRNIATWNACISNSVLDGRTYDAALKLIELLRVGEEPPNSITFCVFLNACSDGLYLKLGRQLHGYVIRFGFGSDVSVLNGLIDFYGKCREVKYSEMVFDEIYARNGVSWCTLLAVYEQNDLWEKAFMVFLKARKGDINPTEFMVSSVLSACAGMAVLDLGRSIHGLAVKACIESNVFVGSALVDMYGKCGSIEDCESAFYEMPERNLITWNAVMGGYAHQGRADMALNLFEEMTSESHDVVPNYVTFVSVLTACSRAGAVQIGMDIFDTMRKKYGIEPGPEHYACVVDMLGRAGLVERAYNFIKKMPVPPTVSVWGALLGACRVYGKPELGKVAAGNLFRLDPKDSGNHVILSNMYAAAGRWDEANHVRKEMKDVGIKKGAGFSWISAKNSIHIFQAKDTTHERYPEIQVMLTNLKRDMKAAGYTADTNFALYDLEEEEKESEVWYHSEKIALAFGLIAIPPGVPIRITKNLRVCVDCHSAIKFISGITGREIIFKYSGCFLAILPLIQALIYTRDITAAIGVILTEAALPNTFLSAASMKSEFFWFYNMSLFYLHIDDKIIECGKKLLVLPEYRMQVSGDFDMKTFKRHDSCDQRPTQIKATESSDEGGLPCIVANLPPLVPRGKGRYILLSGRAVAQNVLLSNCPIDPIEEATRLLWRGGFQVAQLVRAKDRKSLCRWFESTSKRAKGPNRSRERAGFRNESERAIPLHSPLLKALLMPFRLLKDHPMPLLSLKGMLPFLHPLDFTMNDLKKDPPQAGDEMDSSPSEMGEGGQEAVHGLVFESNKFVITKNGTFVGRGFVCDGLLKVNAMSVLRASNNIEASSYLLESSNLWHHRLGHVNYKSIQTLVMLELLPSIDVNPEHKCEVCVEEKLTKLPFRFVERNTAPLELIHTNICDLKFAQTGRGNKYFVTFIDDSTRYCYLYLLKSKDEAFEAFRPPYLPQSNGVAERKNRTLKKMMNALLINSGLPQNMCAYAVLTANTILNRVPHKGKDKTPYKSWKGKKPTYKYLKVWGCLEKVEVPKPKQVKIGPKTVDCIFIGYANNSSAYHFLVHKSDIPDIHGDLVDFEVAEYPESSVPDSQNLEMEPRRSKRDMKDKSFGPDFVDYMVDDEPRIIAEALSIPEAPLWKEAIEGEIDSIVHNHTWELADLPSGNKLLDCNWIIKRKYKADGSIDKYKARLVVKGCRQKEDLDYFDTYSPVSRMTSIRCLGPTDKGLTQRSDWGIAGYLVVDHIFKCEDRPSQMNALKNPRSVHGHNGQNITKNRVNKVVVLAPLTWLTLNTDGSKHHIHRAVSKSDGIQLWKIQSENYLSRRNIGPLKDCWKRHHKLPRSRGAGAPPRERRDTNWVFSHWSRGANSQSRDTSEAECCDEKLESSDLWAGFGALNLHYLAECNPSIKCHYMAIEGH</sequence>
<protein>
    <recommendedName>
        <fullName evidence="5">Integrase catalytic domain-containing protein</fullName>
    </recommendedName>
</protein>
<dbReference type="NCBIfam" id="TIGR00756">
    <property type="entry name" value="PPR"/>
    <property type="match status" value="1"/>
</dbReference>
<feature type="compositionally biased region" description="Basic and acidic residues" evidence="4">
    <location>
        <begin position="1260"/>
        <end position="1269"/>
    </location>
</feature>
<evidence type="ECO:0000256" key="1">
    <source>
        <dbReference type="ARBA" id="ARBA00006643"/>
    </source>
</evidence>
<dbReference type="Pfam" id="PF14432">
    <property type="entry name" value="DYW_deaminase"/>
    <property type="match status" value="1"/>
</dbReference>
<dbReference type="GO" id="GO:0008270">
    <property type="term" value="F:zinc ion binding"/>
    <property type="evidence" value="ECO:0007669"/>
    <property type="project" value="InterPro"/>
</dbReference>
<keyword evidence="2" id="KW-0677">Repeat</keyword>
<dbReference type="InterPro" id="IPR013103">
    <property type="entry name" value="RVT_2"/>
</dbReference>
<gene>
    <name evidence="6" type="ORF">RND71_034586</name>
</gene>
<evidence type="ECO:0000256" key="3">
    <source>
        <dbReference type="PROSITE-ProRule" id="PRU00708"/>
    </source>
</evidence>
<feature type="repeat" description="PPR" evidence="3">
    <location>
        <begin position="75"/>
        <end position="109"/>
    </location>
</feature>
<evidence type="ECO:0000313" key="6">
    <source>
        <dbReference type="EMBL" id="KAK4348247.1"/>
    </source>
</evidence>
<dbReference type="SUPFAM" id="SSF53098">
    <property type="entry name" value="Ribonuclease H-like"/>
    <property type="match status" value="1"/>
</dbReference>
<dbReference type="GO" id="GO:0009451">
    <property type="term" value="P:RNA modification"/>
    <property type="evidence" value="ECO:0007669"/>
    <property type="project" value="InterPro"/>
</dbReference>
<evidence type="ECO:0000256" key="2">
    <source>
        <dbReference type="ARBA" id="ARBA00022737"/>
    </source>
</evidence>
<dbReference type="Gene3D" id="1.25.40.10">
    <property type="entry name" value="Tetratricopeptide repeat domain"/>
    <property type="match status" value="4"/>
</dbReference>
<feature type="region of interest" description="Disordered" evidence="4">
    <location>
        <begin position="1250"/>
        <end position="1269"/>
    </location>
</feature>
<dbReference type="PROSITE" id="PS51375">
    <property type="entry name" value="PPR"/>
    <property type="match status" value="3"/>
</dbReference>
<dbReference type="InterPro" id="IPR012337">
    <property type="entry name" value="RNaseH-like_sf"/>
</dbReference>
<feature type="region of interest" description="Disordered" evidence="4">
    <location>
        <begin position="928"/>
        <end position="947"/>
    </location>
</feature>
<dbReference type="InterPro" id="IPR046960">
    <property type="entry name" value="PPR_At4g14850-like_plant"/>
</dbReference>
<dbReference type="Pfam" id="PF01535">
    <property type="entry name" value="PPR"/>
    <property type="match status" value="2"/>
</dbReference>
<accession>A0AAE1UYI3</accession>
<dbReference type="Pfam" id="PF13041">
    <property type="entry name" value="PPR_2"/>
    <property type="match status" value="2"/>
</dbReference>
<dbReference type="EMBL" id="JAVYJV010000018">
    <property type="protein sequence ID" value="KAK4348247.1"/>
    <property type="molecule type" value="Genomic_DNA"/>
</dbReference>
<dbReference type="Pfam" id="PF07727">
    <property type="entry name" value="RVT_2"/>
    <property type="match status" value="1"/>
</dbReference>
<dbReference type="InterPro" id="IPR002885">
    <property type="entry name" value="PPR_rpt"/>
</dbReference>
<dbReference type="GO" id="GO:0015074">
    <property type="term" value="P:DNA integration"/>
    <property type="evidence" value="ECO:0007669"/>
    <property type="project" value="InterPro"/>
</dbReference>
<dbReference type="InterPro" id="IPR036397">
    <property type="entry name" value="RNaseH_sf"/>
</dbReference>
<dbReference type="InterPro" id="IPR032867">
    <property type="entry name" value="DYW_dom"/>
</dbReference>
<reference evidence="6" key="1">
    <citation type="submission" date="2023-12" db="EMBL/GenBank/DDBJ databases">
        <title>Genome assembly of Anisodus tanguticus.</title>
        <authorList>
            <person name="Wang Y.-J."/>
        </authorList>
    </citation>
    <scope>NUCLEOTIDE SEQUENCE</scope>
    <source>
        <strain evidence="6">KB-2021</strain>
        <tissue evidence="6">Leaf</tissue>
    </source>
</reference>
<name>A0AAE1UYI3_9SOLA</name>
<dbReference type="Pfam" id="PF13976">
    <property type="entry name" value="gag_pre-integrs"/>
    <property type="match status" value="1"/>
</dbReference>